<evidence type="ECO:0000313" key="1">
    <source>
        <dbReference type="EMBL" id="KAH8381336.1"/>
    </source>
</evidence>
<dbReference type="EMBL" id="JAJJHW010000824">
    <property type="protein sequence ID" value="KAH8381336.1"/>
    <property type="molecule type" value="Genomic_DNA"/>
</dbReference>
<dbReference type="AlphaFoldDB" id="A0AAD4PP33"/>
<feature type="non-terminal residue" evidence="1">
    <location>
        <position position="1"/>
    </location>
</feature>
<gene>
    <name evidence="1" type="ORF">KR093_002822</name>
</gene>
<reference evidence="1" key="1">
    <citation type="journal article" date="2021" name="Mol. Ecol. Resour.">
        <title>Phylogenomic analyses of the genus Drosophila reveals genomic signals of climate adaptation.</title>
        <authorList>
            <person name="Li F."/>
            <person name="Rane R.V."/>
            <person name="Luria V."/>
            <person name="Xiong Z."/>
            <person name="Chen J."/>
            <person name="Li Z."/>
            <person name="Catullo R.A."/>
            <person name="Griffin P.C."/>
            <person name="Schiffer M."/>
            <person name="Pearce S."/>
            <person name="Lee S.F."/>
            <person name="McElroy K."/>
            <person name="Stocker A."/>
            <person name="Shirriffs J."/>
            <person name="Cockerell F."/>
            <person name="Coppin C."/>
            <person name="Sgro C.M."/>
            <person name="Karger A."/>
            <person name="Cain J.W."/>
            <person name="Weber J.A."/>
            <person name="Santpere G."/>
            <person name="Kirschner M.W."/>
            <person name="Hoffmann A.A."/>
            <person name="Oakeshott J.G."/>
            <person name="Zhang G."/>
        </authorList>
    </citation>
    <scope>NUCLEOTIDE SEQUENCE</scope>
    <source>
        <strain evidence="1">BGI-SZ-2011g</strain>
    </source>
</reference>
<evidence type="ECO:0000313" key="2">
    <source>
        <dbReference type="Proteomes" id="UP001200034"/>
    </source>
</evidence>
<name>A0AAD4PP33_9MUSC</name>
<organism evidence="1 2">
    <name type="scientific">Drosophila rubida</name>
    <dbReference type="NCBI Taxonomy" id="30044"/>
    <lineage>
        <taxon>Eukaryota</taxon>
        <taxon>Metazoa</taxon>
        <taxon>Ecdysozoa</taxon>
        <taxon>Arthropoda</taxon>
        <taxon>Hexapoda</taxon>
        <taxon>Insecta</taxon>
        <taxon>Pterygota</taxon>
        <taxon>Neoptera</taxon>
        <taxon>Endopterygota</taxon>
        <taxon>Diptera</taxon>
        <taxon>Brachycera</taxon>
        <taxon>Muscomorpha</taxon>
        <taxon>Ephydroidea</taxon>
        <taxon>Drosophilidae</taxon>
        <taxon>Drosophila</taxon>
    </lineage>
</organism>
<keyword evidence="2" id="KW-1185">Reference proteome</keyword>
<comment type="caution">
    <text evidence="1">The sequence shown here is derived from an EMBL/GenBank/DDBJ whole genome shotgun (WGS) entry which is preliminary data.</text>
</comment>
<dbReference type="Proteomes" id="UP001200034">
    <property type="component" value="Unassembled WGS sequence"/>
</dbReference>
<proteinExistence type="predicted"/>
<feature type="non-terminal residue" evidence="1">
    <location>
        <position position="186"/>
    </location>
</feature>
<accession>A0AAD4PP33</accession>
<protein>
    <submittedName>
        <fullName evidence="1">Uncharacterized protein</fullName>
    </submittedName>
</protein>
<sequence>VEQRDCLLLHLTAQRGYNLMFLVDTLIVQINVRLQQQSLQLQRCDMHYRHIVEGSNCNPLDTHCIFRDTKHLMAWLLNEYRLRTSLAKGHEAFEVEYSLLQAEEGQRFSVKLHIVLVAMEELCRGSLCSLRCYFSNDPISAALSVTELTSYVRQAAEQTSSKPLYLLMLCHVLVADSKVNCNHVQL</sequence>